<feature type="transmembrane region" description="Helical" evidence="7">
    <location>
        <begin position="49"/>
        <end position="72"/>
    </location>
</feature>
<proteinExistence type="inferred from homology"/>
<evidence type="ECO:0008006" key="10">
    <source>
        <dbReference type="Google" id="ProtNLM"/>
    </source>
</evidence>
<dbReference type="RefSeq" id="WP_074961418.1">
    <property type="nucleotide sequence ID" value="NZ_FOYA01000002.1"/>
</dbReference>
<keyword evidence="5 7" id="KW-1133">Transmembrane helix</keyword>
<gene>
    <name evidence="8" type="ORF">AM493_17530</name>
</gene>
<comment type="caution">
    <text evidence="8">The sequence shown here is derived from an EMBL/GenBank/DDBJ whole genome shotgun (WGS) entry which is preliminary data.</text>
</comment>
<dbReference type="AlphaFoldDB" id="A0A0N0RR68"/>
<dbReference type="InterPro" id="IPR032808">
    <property type="entry name" value="DoxX"/>
</dbReference>
<reference evidence="8 9" key="1">
    <citation type="submission" date="2015-08" db="EMBL/GenBank/DDBJ databases">
        <title>Whole genome sequence of Flavobacterium akiainvivens IK-1T, from decaying Wikstroemia oahuensis, an endemic Hawaiian shrub.</title>
        <authorList>
            <person name="Wan X."/>
            <person name="Hou S."/>
            <person name="Saito J."/>
            <person name="Donachie S."/>
        </authorList>
    </citation>
    <scope>NUCLEOTIDE SEQUENCE [LARGE SCALE GENOMIC DNA]</scope>
    <source>
        <strain evidence="8 9">IK-1</strain>
    </source>
</reference>
<evidence type="ECO:0000256" key="2">
    <source>
        <dbReference type="ARBA" id="ARBA00006679"/>
    </source>
</evidence>
<keyword evidence="4 7" id="KW-0812">Transmembrane</keyword>
<evidence type="ECO:0000256" key="5">
    <source>
        <dbReference type="ARBA" id="ARBA00022989"/>
    </source>
</evidence>
<evidence type="ECO:0000256" key="7">
    <source>
        <dbReference type="SAM" id="Phobius"/>
    </source>
</evidence>
<feature type="transmembrane region" description="Helical" evidence="7">
    <location>
        <begin position="107"/>
        <end position="127"/>
    </location>
</feature>
<evidence type="ECO:0000256" key="1">
    <source>
        <dbReference type="ARBA" id="ARBA00004651"/>
    </source>
</evidence>
<dbReference type="PANTHER" id="PTHR33452:SF1">
    <property type="entry name" value="INNER MEMBRANE PROTEIN YPHA-RELATED"/>
    <property type="match status" value="1"/>
</dbReference>
<dbReference type="PANTHER" id="PTHR33452">
    <property type="entry name" value="OXIDOREDUCTASE CATD-RELATED"/>
    <property type="match status" value="1"/>
</dbReference>
<evidence type="ECO:0000313" key="9">
    <source>
        <dbReference type="Proteomes" id="UP000037755"/>
    </source>
</evidence>
<dbReference type="InterPro" id="IPR051907">
    <property type="entry name" value="DoxX-like_oxidoreductase"/>
</dbReference>
<evidence type="ECO:0000256" key="4">
    <source>
        <dbReference type="ARBA" id="ARBA00022692"/>
    </source>
</evidence>
<feature type="transmembrane region" description="Helical" evidence="7">
    <location>
        <begin position="12"/>
        <end position="29"/>
    </location>
</feature>
<keyword evidence="6 7" id="KW-0472">Membrane</keyword>
<evidence type="ECO:0000256" key="6">
    <source>
        <dbReference type="ARBA" id="ARBA00023136"/>
    </source>
</evidence>
<dbReference type="STRING" id="1202724.AM493_17530"/>
<keyword evidence="9" id="KW-1185">Reference proteome</keyword>
<dbReference type="GO" id="GO:0005886">
    <property type="term" value="C:plasma membrane"/>
    <property type="evidence" value="ECO:0007669"/>
    <property type="project" value="UniProtKB-SubCell"/>
</dbReference>
<sequence length="138" mass="15495">MKKLFTPVSLNTDLATLVLRLIFGGMFTYHGWGKLAMYDEMLKMFGDPIGLGTELSLVLTIFGEFICGILIVLGLFTRLAVIPVFITMLVAYFVAHGNDDFMVKMLPFVYMLLCFVVFILGSGRYSLDAAIFDKNRNN</sequence>
<organism evidence="8 9">
    <name type="scientific">Flavobacterium akiainvivens</name>
    <dbReference type="NCBI Taxonomy" id="1202724"/>
    <lineage>
        <taxon>Bacteria</taxon>
        <taxon>Pseudomonadati</taxon>
        <taxon>Bacteroidota</taxon>
        <taxon>Flavobacteriia</taxon>
        <taxon>Flavobacteriales</taxon>
        <taxon>Flavobacteriaceae</taxon>
        <taxon>Flavobacterium</taxon>
    </lineage>
</organism>
<dbReference type="Proteomes" id="UP000037755">
    <property type="component" value="Unassembled WGS sequence"/>
</dbReference>
<dbReference type="OrthoDB" id="9813193at2"/>
<comment type="similarity">
    <text evidence="2">Belongs to the DoxX family.</text>
</comment>
<dbReference type="Pfam" id="PF07681">
    <property type="entry name" value="DoxX"/>
    <property type="match status" value="1"/>
</dbReference>
<protein>
    <recommendedName>
        <fullName evidence="10">DoxX family protein</fullName>
    </recommendedName>
</protein>
<evidence type="ECO:0000256" key="3">
    <source>
        <dbReference type="ARBA" id="ARBA00022475"/>
    </source>
</evidence>
<keyword evidence="3" id="KW-1003">Cell membrane</keyword>
<feature type="transmembrane region" description="Helical" evidence="7">
    <location>
        <begin position="79"/>
        <end position="95"/>
    </location>
</feature>
<dbReference type="EMBL" id="LIYD01000005">
    <property type="protein sequence ID" value="KOS08406.1"/>
    <property type="molecule type" value="Genomic_DNA"/>
</dbReference>
<dbReference type="PATRIC" id="fig|1202724.3.peg.3645"/>
<comment type="subcellular location">
    <subcellularLocation>
        <location evidence="1">Cell membrane</location>
        <topology evidence="1">Multi-pass membrane protein</topology>
    </subcellularLocation>
</comment>
<accession>A0A0N0RR68</accession>
<evidence type="ECO:0000313" key="8">
    <source>
        <dbReference type="EMBL" id="KOS08406.1"/>
    </source>
</evidence>
<name>A0A0N0RR68_9FLAO</name>